<evidence type="ECO:0000256" key="6">
    <source>
        <dbReference type="ARBA" id="ARBA00023136"/>
    </source>
</evidence>
<feature type="transmembrane region" description="Helical" evidence="7">
    <location>
        <begin position="20"/>
        <end position="43"/>
    </location>
</feature>
<dbReference type="Proteomes" id="UP001596138">
    <property type="component" value="Unassembled WGS sequence"/>
</dbReference>
<feature type="transmembrane region" description="Helical" evidence="7">
    <location>
        <begin position="176"/>
        <end position="194"/>
    </location>
</feature>
<proteinExistence type="predicted"/>
<sequence length="416" mass="44563">MLHRPASDSLWADRDFRLYWVSRVISYAGGTITYVAAPILVYALTGSALLTGVTAATEGLPYLLFGLFAGALADRVDRRRVMVGSDLINAVVLATVPIAAALGRLTAAHVIVVGLVTMTVFVFWDAANFGAVPTLVGRDRIREANNAVWGATQVFDVVLPGLVGLVVAWLAPSTLYWVNAFTFLASAFLVRGIVRNLSGERDPDAGRLREDVLTGLRWLWGHTTLRTMTFIGTTVSFSMGAVMGQLVPFADQVLGIRQGDVRLGAVFAVFSLGGLVGTLASRWLRPFTAARVSLVSTSFMAVLIVLIPWPRDYRVTFVLVFLFGVANLISVVNNITFRQEETPEDMQSRVNTTGRMLSWGLGAPAGALVGGIVAHAYGPALGMASGSIVVIVGVALGWTSSLARIPARRDLVRDTA</sequence>
<feature type="transmembrane region" description="Helical" evidence="7">
    <location>
        <begin position="356"/>
        <end position="377"/>
    </location>
</feature>
<evidence type="ECO:0000313" key="9">
    <source>
        <dbReference type="Proteomes" id="UP001596138"/>
    </source>
</evidence>
<name>A0ABW1T1F3_9ACTN</name>
<keyword evidence="2" id="KW-0813">Transport</keyword>
<protein>
    <submittedName>
        <fullName evidence="8">MFS transporter</fullName>
    </submittedName>
</protein>
<keyword evidence="3" id="KW-1003">Cell membrane</keyword>
<evidence type="ECO:0000313" key="8">
    <source>
        <dbReference type="EMBL" id="MFC6237923.1"/>
    </source>
</evidence>
<feature type="transmembrane region" description="Helical" evidence="7">
    <location>
        <begin position="49"/>
        <end position="69"/>
    </location>
</feature>
<accession>A0ABW1T1F3</accession>
<feature type="transmembrane region" description="Helical" evidence="7">
    <location>
        <begin position="81"/>
        <end position="102"/>
    </location>
</feature>
<feature type="transmembrane region" description="Helical" evidence="7">
    <location>
        <begin position="148"/>
        <end position="170"/>
    </location>
</feature>
<keyword evidence="5 7" id="KW-1133">Transmembrane helix</keyword>
<dbReference type="RefSeq" id="WP_386765662.1">
    <property type="nucleotide sequence ID" value="NZ_JBHSTI010000008.1"/>
</dbReference>
<comment type="caution">
    <text evidence="8">The sequence shown here is derived from an EMBL/GenBank/DDBJ whole genome shotgun (WGS) entry which is preliminary data.</text>
</comment>
<dbReference type="CDD" id="cd06173">
    <property type="entry name" value="MFS_MefA_like"/>
    <property type="match status" value="1"/>
</dbReference>
<dbReference type="SUPFAM" id="SSF103473">
    <property type="entry name" value="MFS general substrate transporter"/>
    <property type="match status" value="1"/>
</dbReference>
<evidence type="ECO:0000256" key="2">
    <source>
        <dbReference type="ARBA" id="ARBA00022448"/>
    </source>
</evidence>
<keyword evidence="9" id="KW-1185">Reference proteome</keyword>
<dbReference type="EMBL" id="JBHSTI010000008">
    <property type="protein sequence ID" value="MFC6237923.1"/>
    <property type="molecule type" value="Genomic_DNA"/>
</dbReference>
<keyword evidence="6 7" id="KW-0472">Membrane</keyword>
<keyword evidence="4 7" id="KW-0812">Transmembrane</keyword>
<feature type="transmembrane region" description="Helical" evidence="7">
    <location>
        <begin position="227"/>
        <end position="249"/>
    </location>
</feature>
<dbReference type="Pfam" id="PF05977">
    <property type="entry name" value="MFS_3"/>
    <property type="match status" value="1"/>
</dbReference>
<feature type="transmembrane region" description="Helical" evidence="7">
    <location>
        <begin position="292"/>
        <end position="309"/>
    </location>
</feature>
<evidence type="ECO:0000256" key="4">
    <source>
        <dbReference type="ARBA" id="ARBA00022692"/>
    </source>
</evidence>
<feature type="transmembrane region" description="Helical" evidence="7">
    <location>
        <begin position="261"/>
        <end position="280"/>
    </location>
</feature>
<organism evidence="8 9">
    <name type="scientific">Longivirga aurantiaca</name>
    <dbReference type="NCBI Taxonomy" id="1837743"/>
    <lineage>
        <taxon>Bacteria</taxon>
        <taxon>Bacillati</taxon>
        <taxon>Actinomycetota</taxon>
        <taxon>Actinomycetes</taxon>
        <taxon>Sporichthyales</taxon>
        <taxon>Sporichthyaceae</taxon>
        <taxon>Longivirga</taxon>
    </lineage>
</organism>
<dbReference type="InterPro" id="IPR036259">
    <property type="entry name" value="MFS_trans_sf"/>
</dbReference>
<reference evidence="9" key="1">
    <citation type="journal article" date="2019" name="Int. J. Syst. Evol. Microbiol.">
        <title>The Global Catalogue of Microorganisms (GCM) 10K type strain sequencing project: providing services to taxonomists for standard genome sequencing and annotation.</title>
        <authorList>
            <consortium name="The Broad Institute Genomics Platform"/>
            <consortium name="The Broad Institute Genome Sequencing Center for Infectious Disease"/>
            <person name="Wu L."/>
            <person name="Ma J."/>
        </authorList>
    </citation>
    <scope>NUCLEOTIDE SEQUENCE [LARGE SCALE GENOMIC DNA]</scope>
    <source>
        <strain evidence="9">CGMCC 4.7317</strain>
    </source>
</reference>
<dbReference type="Gene3D" id="1.20.1250.20">
    <property type="entry name" value="MFS general substrate transporter like domains"/>
    <property type="match status" value="1"/>
</dbReference>
<dbReference type="PANTHER" id="PTHR23513:SF6">
    <property type="entry name" value="MAJOR FACILITATOR SUPERFAMILY ASSOCIATED DOMAIN-CONTAINING PROTEIN"/>
    <property type="match status" value="1"/>
</dbReference>
<comment type="subcellular location">
    <subcellularLocation>
        <location evidence="1">Cell membrane</location>
        <topology evidence="1">Multi-pass membrane protein</topology>
    </subcellularLocation>
</comment>
<gene>
    <name evidence="8" type="ORF">ACFQGU_08540</name>
</gene>
<evidence type="ECO:0000256" key="3">
    <source>
        <dbReference type="ARBA" id="ARBA00022475"/>
    </source>
</evidence>
<feature type="transmembrane region" description="Helical" evidence="7">
    <location>
        <begin position="315"/>
        <end position="335"/>
    </location>
</feature>
<dbReference type="PANTHER" id="PTHR23513">
    <property type="entry name" value="INTEGRAL MEMBRANE EFFLUX PROTEIN-RELATED"/>
    <property type="match status" value="1"/>
</dbReference>
<evidence type="ECO:0000256" key="5">
    <source>
        <dbReference type="ARBA" id="ARBA00022989"/>
    </source>
</evidence>
<dbReference type="InterPro" id="IPR010290">
    <property type="entry name" value="TM_effector"/>
</dbReference>
<feature type="transmembrane region" description="Helical" evidence="7">
    <location>
        <begin position="108"/>
        <end position="127"/>
    </location>
</feature>
<evidence type="ECO:0000256" key="1">
    <source>
        <dbReference type="ARBA" id="ARBA00004651"/>
    </source>
</evidence>
<feature type="transmembrane region" description="Helical" evidence="7">
    <location>
        <begin position="383"/>
        <end position="403"/>
    </location>
</feature>
<evidence type="ECO:0000256" key="7">
    <source>
        <dbReference type="SAM" id="Phobius"/>
    </source>
</evidence>